<evidence type="ECO:0000313" key="1">
    <source>
        <dbReference type="EMBL" id="KYQ93001.1"/>
    </source>
</evidence>
<protein>
    <submittedName>
        <fullName evidence="1">Uncharacterized protein</fullName>
    </submittedName>
</protein>
<reference evidence="1 2" key="1">
    <citation type="submission" date="2015-12" db="EMBL/GenBank/DDBJ databases">
        <title>Dictyostelia acquired genes for synthesis and detection of signals that induce cell-type specialization by lateral gene transfer from prokaryotes.</title>
        <authorList>
            <person name="Gloeckner G."/>
            <person name="Schaap P."/>
        </authorList>
    </citation>
    <scope>NUCLEOTIDE SEQUENCE [LARGE SCALE GENOMIC DNA]</scope>
    <source>
        <strain evidence="1 2">TK</strain>
    </source>
</reference>
<evidence type="ECO:0000313" key="2">
    <source>
        <dbReference type="Proteomes" id="UP000076078"/>
    </source>
</evidence>
<comment type="caution">
    <text evidence="1">The sequence shown here is derived from an EMBL/GenBank/DDBJ whole genome shotgun (WGS) entry which is preliminary data.</text>
</comment>
<dbReference type="Proteomes" id="UP000076078">
    <property type="component" value="Unassembled WGS sequence"/>
</dbReference>
<dbReference type="EMBL" id="LODT01000028">
    <property type="protein sequence ID" value="KYQ93001.1"/>
    <property type="molecule type" value="Genomic_DNA"/>
</dbReference>
<name>A0A151ZGA2_TIELA</name>
<dbReference type="OMA" id="WQMEFYK"/>
<gene>
    <name evidence="1" type="ORF">DLAC_05604</name>
</gene>
<dbReference type="SUPFAM" id="SSF52540">
    <property type="entry name" value="P-loop containing nucleoside triphosphate hydrolases"/>
    <property type="match status" value="1"/>
</dbReference>
<dbReference type="InParanoid" id="A0A151ZGA2"/>
<organism evidence="1 2">
    <name type="scientific">Tieghemostelium lacteum</name>
    <name type="common">Slime mold</name>
    <name type="synonym">Dictyostelium lacteum</name>
    <dbReference type="NCBI Taxonomy" id="361077"/>
    <lineage>
        <taxon>Eukaryota</taxon>
        <taxon>Amoebozoa</taxon>
        <taxon>Evosea</taxon>
        <taxon>Eumycetozoa</taxon>
        <taxon>Dictyostelia</taxon>
        <taxon>Dictyosteliales</taxon>
        <taxon>Raperosteliaceae</taxon>
        <taxon>Tieghemostelium</taxon>
    </lineage>
</organism>
<dbReference type="STRING" id="361077.A0A151ZGA2"/>
<dbReference type="InterPro" id="IPR027417">
    <property type="entry name" value="P-loop_NTPase"/>
</dbReference>
<accession>A0A151ZGA2</accession>
<dbReference type="OrthoDB" id="19083at2759"/>
<dbReference type="AlphaFoldDB" id="A0A151ZGA2"/>
<proteinExistence type="predicted"/>
<keyword evidence="2" id="KW-1185">Reference proteome</keyword>
<sequence>MNTNKIQPTTETTTTSRTPIFRVYKDQPNDALKVPFVEDGIIKEEIGDIKHFVQKWFNIPDFSSFNLVLHNDESNPLVTSAPLSNFAGNVVLKIQPITTTTSTYTRTANSRSRIFYDRSTKAPIKFELKRSDSISYDGIRIKDQHTIKRTKKVNSIIETIVKYKITFLRAPPYTGKTSIGQLIEQQLKEIYQDSYIRRISWISDIDFDKLWKLNTGAPFFDWIRISKFKDVFLIMDECQSIFEGDWGKMVWPSIKSAEGTIHFVIIASYGESNVKTILSTPVDLSSSKKSELDINSLLFDREEFEEMVTTYSEEFPLTAKDWIFENTGGHVGLIKRTLDLIQGEFAEKMQLANNISKKESLELLIMKYLLSEHFTIQISKSRASPEISLFSDEEKQILDSVTYGSYIYSKENLPLQKLLKFGYLTRDNDNIVFPSPLYRRCYFTERYHSNKIRTFIVEPTDDGFVLLLENCIKNFRPHQMSSEYSRHTSLGVKTTQHLEVVWQMEFYRTATEVIGPTFIAPSVGRAFKSNGFLDFYIDSKYKWAFEFTSEGSNRKEHLDRFNPKSGIYKNLLPMINKWAVIDFKSQSSVKNPRITYDNLWVVLYSSDFTQYQIHRAAVQPYYIKTTVGQTTIKMDVDS</sequence>